<reference evidence="2 3" key="1">
    <citation type="journal article" date="2019" name="Nat. Ecol. Evol.">
        <title>Megaphylogeny resolves global patterns of mushroom evolution.</title>
        <authorList>
            <person name="Varga T."/>
            <person name="Krizsan K."/>
            <person name="Foldi C."/>
            <person name="Dima B."/>
            <person name="Sanchez-Garcia M."/>
            <person name="Sanchez-Ramirez S."/>
            <person name="Szollosi G.J."/>
            <person name="Szarkandi J.G."/>
            <person name="Papp V."/>
            <person name="Albert L."/>
            <person name="Andreopoulos W."/>
            <person name="Angelini C."/>
            <person name="Antonin V."/>
            <person name="Barry K.W."/>
            <person name="Bougher N.L."/>
            <person name="Buchanan P."/>
            <person name="Buyck B."/>
            <person name="Bense V."/>
            <person name="Catcheside P."/>
            <person name="Chovatia M."/>
            <person name="Cooper J."/>
            <person name="Damon W."/>
            <person name="Desjardin D."/>
            <person name="Finy P."/>
            <person name="Geml J."/>
            <person name="Haridas S."/>
            <person name="Hughes K."/>
            <person name="Justo A."/>
            <person name="Karasinski D."/>
            <person name="Kautmanova I."/>
            <person name="Kiss B."/>
            <person name="Kocsube S."/>
            <person name="Kotiranta H."/>
            <person name="LaButti K.M."/>
            <person name="Lechner B.E."/>
            <person name="Liimatainen K."/>
            <person name="Lipzen A."/>
            <person name="Lukacs Z."/>
            <person name="Mihaltcheva S."/>
            <person name="Morgado L.N."/>
            <person name="Niskanen T."/>
            <person name="Noordeloos M.E."/>
            <person name="Ohm R.A."/>
            <person name="Ortiz-Santana B."/>
            <person name="Ovrebo C."/>
            <person name="Racz N."/>
            <person name="Riley R."/>
            <person name="Savchenko A."/>
            <person name="Shiryaev A."/>
            <person name="Soop K."/>
            <person name="Spirin V."/>
            <person name="Szebenyi C."/>
            <person name="Tomsovsky M."/>
            <person name="Tulloss R.E."/>
            <person name="Uehling J."/>
            <person name="Grigoriev I.V."/>
            <person name="Vagvolgyi C."/>
            <person name="Papp T."/>
            <person name="Martin F.M."/>
            <person name="Miettinen O."/>
            <person name="Hibbett D.S."/>
            <person name="Nagy L.G."/>
        </authorList>
    </citation>
    <scope>NUCLEOTIDE SEQUENCE [LARGE SCALE GENOMIC DNA]</scope>
    <source>
        <strain evidence="2 3">CBS 962.96</strain>
    </source>
</reference>
<protein>
    <submittedName>
        <fullName evidence="2">Uncharacterized protein</fullName>
    </submittedName>
</protein>
<sequence length="207" mass="23094">GSFPLVNSCALLSPGLSPYGDDQNTFKPNALVKKTITVMVNGSELHLVSYYASEDINSGKLKIALINSLSGGVGIIGIPTPDQAEFSGISRAYTVVYLIFLRPRVRPNASTSGRTRPVRPSKQRLSTNASNSKRWTHLSLWTHFKEFWTHLEKFWTQFEGFWTHSGRILDALKSSASKCVQCVQNVSKIFNELGCSLDALCRHFYHL</sequence>
<dbReference type="OrthoDB" id="5572844at2759"/>
<dbReference type="Pfam" id="PF09729">
    <property type="entry name" value="Gti1_Pac2"/>
    <property type="match status" value="1"/>
</dbReference>
<feature type="non-terminal residue" evidence="2">
    <location>
        <position position="1"/>
    </location>
</feature>
<evidence type="ECO:0000256" key="1">
    <source>
        <dbReference type="SAM" id="MobiDB-lite"/>
    </source>
</evidence>
<evidence type="ECO:0000313" key="2">
    <source>
        <dbReference type="EMBL" id="THU86582.1"/>
    </source>
</evidence>
<feature type="region of interest" description="Disordered" evidence="1">
    <location>
        <begin position="108"/>
        <end position="130"/>
    </location>
</feature>
<organism evidence="2 3">
    <name type="scientific">Dendrothele bispora (strain CBS 962.96)</name>
    <dbReference type="NCBI Taxonomy" id="1314807"/>
    <lineage>
        <taxon>Eukaryota</taxon>
        <taxon>Fungi</taxon>
        <taxon>Dikarya</taxon>
        <taxon>Basidiomycota</taxon>
        <taxon>Agaricomycotina</taxon>
        <taxon>Agaricomycetes</taxon>
        <taxon>Agaricomycetidae</taxon>
        <taxon>Agaricales</taxon>
        <taxon>Agaricales incertae sedis</taxon>
        <taxon>Dendrothele</taxon>
    </lineage>
</organism>
<name>A0A4S8LCI5_DENBC</name>
<keyword evidence="3" id="KW-1185">Reference proteome</keyword>
<dbReference type="AlphaFoldDB" id="A0A4S8LCI5"/>
<evidence type="ECO:0000313" key="3">
    <source>
        <dbReference type="Proteomes" id="UP000297245"/>
    </source>
</evidence>
<accession>A0A4S8LCI5</accession>
<proteinExistence type="predicted"/>
<dbReference type="Proteomes" id="UP000297245">
    <property type="component" value="Unassembled WGS sequence"/>
</dbReference>
<gene>
    <name evidence="2" type="ORF">K435DRAFT_922387</name>
</gene>
<dbReference type="EMBL" id="ML179491">
    <property type="protein sequence ID" value="THU86582.1"/>
    <property type="molecule type" value="Genomic_DNA"/>
</dbReference>
<dbReference type="InterPro" id="IPR018608">
    <property type="entry name" value="Gti1/Pac2"/>
</dbReference>